<dbReference type="SUPFAM" id="SSF54593">
    <property type="entry name" value="Glyoxalase/Bleomycin resistance protein/Dihydroxybiphenyl dioxygenase"/>
    <property type="match status" value="1"/>
</dbReference>
<name>A0A553BSU8_9FLAO</name>
<dbReference type="InterPro" id="IPR028973">
    <property type="entry name" value="PhnB-like"/>
</dbReference>
<dbReference type="PIRSF" id="PIRSF021700">
    <property type="entry name" value="3_dmu_93_MTrfase"/>
    <property type="match status" value="1"/>
</dbReference>
<evidence type="ECO:0000259" key="1">
    <source>
        <dbReference type="Pfam" id="PF06983"/>
    </source>
</evidence>
<evidence type="ECO:0000313" key="2">
    <source>
        <dbReference type="EMBL" id="TRX08801.1"/>
    </source>
</evidence>
<comment type="caution">
    <text evidence="3">The sequence shown here is derived from an EMBL/GenBank/DDBJ whole genome shotgun (WGS) entry which is preliminary data.</text>
</comment>
<evidence type="ECO:0000313" key="5">
    <source>
        <dbReference type="Proteomes" id="UP000318669"/>
    </source>
</evidence>
<reference evidence="4 5" key="1">
    <citation type="submission" date="2019-07" db="EMBL/GenBank/DDBJ databases">
        <title>Novel species of Flavobacterium.</title>
        <authorList>
            <person name="Liu Q."/>
            <person name="Xin Y.-H."/>
        </authorList>
    </citation>
    <scope>NUCLEOTIDE SEQUENCE [LARGE SCALE GENOMIC DNA]</scope>
    <source>
        <strain evidence="2 4">GSP39</strain>
        <strain evidence="3 5">GSR22</strain>
    </source>
</reference>
<accession>A0A553BSU8</accession>
<dbReference type="Gene3D" id="3.10.180.10">
    <property type="entry name" value="2,3-Dihydroxybiphenyl 1,2-Dioxygenase, domain 1"/>
    <property type="match status" value="1"/>
</dbReference>
<protein>
    <submittedName>
        <fullName evidence="3">VOC family protein</fullName>
    </submittedName>
</protein>
<gene>
    <name evidence="3" type="ORF">FNW11_06220</name>
    <name evidence="2" type="ORF">FNW12_03150</name>
</gene>
<dbReference type="Proteomes" id="UP000318528">
    <property type="component" value="Unassembled WGS sequence"/>
</dbReference>
<dbReference type="RefSeq" id="WP_143386224.1">
    <property type="nucleotide sequence ID" value="NZ_VJZL01000007.1"/>
</dbReference>
<sequence length="163" mass="18399">MENKKIITQKITPCLWFNDNAEEAVTFYASVFKNSKIGKATHYGKNAPLPEGTVLTIPFQLDGEDFLALNGGPVFTFSEAISFIINCENQREIDSFWEKLSEGGQIQQCGWLKDKFGVSWQIVPVILGEMLQSNDSEKSNRVMQAIMQMVKIDIEKLETAYHG</sequence>
<dbReference type="PANTHER" id="PTHR33990">
    <property type="entry name" value="PROTEIN YJDN-RELATED"/>
    <property type="match status" value="1"/>
</dbReference>
<dbReference type="InterPro" id="IPR029068">
    <property type="entry name" value="Glyas_Bleomycin-R_OHBP_Dase"/>
</dbReference>
<keyword evidence="4" id="KW-1185">Reference proteome</keyword>
<feature type="domain" description="PhnB-like" evidence="1">
    <location>
        <begin position="9"/>
        <end position="123"/>
    </location>
</feature>
<dbReference type="CDD" id="cd06588">
    <property type="entry name" value="PhnB_like"/>
    <property type="match status" value="1"/>
</dbReference>
<evidence type="ECO:0000313" key="4">
    <source>
        <dbReference type="Proteomes" id="UP000318528"/>
    </source>
</evidence>
<dbReference type="EMBL" id="VJZL01000007">
    <property type="protein sequence ID" value="TRX11320.1"/>
    <property type="molecule type" value="Genomic_DNA"/>
</dbReference>
<dbReference type="OrthoDB" id="9806473at2"/>
<dbReference type="AlphaFoldDB" id="A0A553BSU8"/>
<dbReference type="InterPro" id="IPR009725">
    <property type="entry name" value="3_dmu_93_MTrfase"/>
</dbReference>
<proteinExistence type="predicted"/>
<dbReference type="Proteomes" id="UP000318669">
    <property type="component" value="Unassembled WGS sequence"/>
</dbReference>
<dbReference type="Pfam" id="PF06983">
    <property type="entry name" value="3-dmu-9_3-mt"/>
    <property type="match status" value="1"/>
</dbReference>
<dbReference type="EMBL" id="VJZN01000004">
    <property type="protein sequence ID" value="TRX08801.1"/>
    <property type="molecule type" value="Genomic_DNA"/>
</dbReference>
<evidence type="ECO:0000313" key="3">
    <source>
        <dbReference type="EMBL" id="TRX11320.1"/>
    </source>
</evidence>
<organism evidence="3 5">
    <name type="scientific">Flavobacterium gawalongense</name>
    <dbReference type="NCBI Taxonomy" id="2594432"/>
    <lineage>
        <taxon>Bacteria</taxon>
        <taxon>Pseudomonadati</taxon>
        <taxon>Bacteroidota</taxon>
        <taxon>Flavobacteriia</taxon>
        <taxon>Flavobacteriales</taxon>
        <taxon>Flavobacteriaceae</taxon>
        <taxon>Flavobacterium</taxon>
    </lineage>
</organism>